<evidence type="ECO:0000256" key="4">
    <source>
        <dbReference type="ARBA" id="ARBA00022737"/>
    </source>
</evidence>
<keyword evidence="2 10" id="KW-0853">WD repeat</keyword>
<dbReference type="CDD" id="cd00200">
    <property type="entry name" value="WD40"/>
    <property type="match status" value="2"/>
</dbReference>
<dbReference type="Pfam" id="PF05699">
    <property type="entry name" value="Dimer_Tnp_hAT"/>
    <property type="match status" value="1"/>
</dbReference>
<name>A0AAD4I429_9PLEO</name>
<dbReference type="InterPro" id="IPR056884">
    <property type="entry name" value="NPHP3-like_N"/>
</dbReference>
<dbReference type="GO" id="GO:0008270">
    <property type="term" value="F:zinc ion binding"/>
    <property type="evidence" value="ECO:0007669"/>
    <property type="project" value="UniProtKB-KW"/>
</dbReference>
<feature type="repeat" description="WD" evidence="10">
    <location>
        <begin position="1091"/>
        <end position="1132"/>
    </location>
</feature>
<evidence type="ECO:0000256" key="9">
    <source>
        <dbReference type="PROSITE-ProRule" id="PRU00027"/>
    </source>
</evidence>
<dbReference type="PROSITE" id="PS50808">
    <property type="entry name" value="ZF_BED"/>
    <property type="match status" value="1"/>
</dbReference>
<dbReference type="Pfam" id="PF24883">
    <property type="entry name" value="NPHP3_N"/>
    <property type="match status" value="1"/>
</dbReference>
<evidence type="ECO:0000256" key="11">
    <source>
        <dbReference type="SAM" id="MobiDB-lite"/>
    </source>
</evidence>
<dbReference type="SMART" id="SM00320">
    <property type="entry name" value="WD40"/>
    <property type="match status" value="14"/>
</dbReference>
<evidence type="ECO:0000256" key="2">
    <source>
        <dbReference type="ARBA" id="ARBA00022574"/>
    </source>
</evidence>
<dbReference type="InterPro" id="IPR019775">
    <property type="entry name" value="WD40_repeat_CS"/>
</dbReference>
<gene>
    <name evidence="14" type="ORF">G6011_00014</name>
</gene>
<dbReference type="PANTHER" id="PTHR19848:SF8">
    <property type="entry name" value="F-BOX AND WD REPEAT DOMAIN CONTAINING 7"/>
    <property type="match status" value="1"/>
</dbReference>
<feature type="repeat" description="WD" evidence="10">
    <location>
        <begin position="1133"/>
        <end position="1174"/>
    </location>
</feature>
<accession>A0AAD4I429</accession>
<dbReference type="Pfam" id="PF06985">
    <property type="entry name" value="HET"/>
    <property type="match status" value="1"/>
</dbReference>
<feature type="compositionally biased region" description="Low complexity" evidence="11">
    <location>
        <begin position="1641"/>
        <end position="1651"/>
    </location>
</feature>
<evidence type="ECO:0000256" key="8">
    <source>
        <dbReference type="ARBA" id="ARBA00023242"/>
    </source>
</evidence>
<keyword evidence="5 9" id="KW-0863">Zinc-finger</keyword>
<feature type="repeat" description="WD" evidence="10">
    <location>
        <begin position="1385"/>
        <end position="1426"/>
    </location>
</feature>
<keyword evidence="3" id="KW-0479">Metal-binding</keyword>
<evidence type="ECO:0000256" key="3">
    <source>
        <dbReference type="ARBA" id="ARBA00022723"/>
    </source>
</evidence>
<evidence type="ECO:0000256" key="1">
    <source>
        <dbReference type="ARBA" id="ARBA00004123"/>
    </source>
</evidence>
<feature type="repeat" description="WD" evidence="10">
    <location>
        <begin position="1511"/>
        <end position="1552"/>
    </location>
</feature>
<dbReference type="InterPro" id="IPR003656">
    <property type="entry name" value="Znf_BED"/>
</dbReference>
<feature type="repeat" description="WD" evidence="10">
    <location>
        <begin position="1301"/>
        <end position="1342"/>
    </location>
</feature>
<dbReference type="SUPFAM" id="SSF53098">
    <property type="entry name" value="Ribonuclease H-like"/>
    <property type="match status" value="1"/>
</dbReference>
<evidence type="ECO:0000256" key="7">
    <source>
        <dbReference type="ARBA" id="ARBA00023125"/>
    </source>
</evidence>
<dbReference type="SUPFAM" id="SSF50998">
    <property type="entry name" value="Quinoprotein alcohol dehydrogenase-like"/>
    <property type="match status" value="1"/>
</dbReference>
<keyword evidence="7" id="KW-0238">DNA-binding</keyword>
<dbReference type="PANTHER" id="PTHR19848">
    <property type="entry name" value="WD40 REPEAT PROTEIN"/>
    <property type="match status" value="1"/>
</dbReference>
<dbReference type="InterPro" id="IPR007111">
    <property type="entry name" value="NACHT_NTPase"/>
</dbReference>
<dbReference type="PRINTS" id="PR00320">
    <property type="entry name" value="GPROTEINBRPT"/>
</dbReference>
<sequence>MMMYACRLDIVKRFAAVCSPGLYAEPFVEVDESRPEIFFLQLDPRSAQLGPMKTPKAVNKDATDRNERFSTDADIGKTLPRPASYATTTYPYDDLQSRSQRAQIPQLVLAMAALRLENRKTEQMVEKEYEVLDPSSTATGSKHAVALDDESRKVGCYAPIRLPREALSRSHRAATTHPHESMRLLKYEGDGRLTITSFNDDAIPRYAILSHTWGADVEEVTFADLAEGGSKHKSGYKKIRLCGGQAQQDGLQYFWVDTCCIDKSDKAELSLAIRSMFRWYQDAAKCYVYLSDVSTKKGEAGGLSTGFTWESAFRSSRWFTRGWTLQELLAPNVVEFFSQEWERLGDKILLRSLIKKITGIPCEALDGAPLSRFSVHERLRWKGDRETKREEDAWYSLAGIFDVKIAPAYSEGAASAFRRLKDEIDKLEICVRDIRHTDPRHDKKRIEDTKGGLLADSYRWVLDNTTFQQWRQDPNSRLLWVKGDPGKGKTMLLCGLINELQSSMPSSALLSYFFCQATDARINNATAALRGLLHMLVTQQPSLASHVRKKHDHAGKALFEDANAWVVLAEIFEDMLEDPRLRPTYLIIDALDECVTDLPKLLEFVAKQSSASSCVKWIVSSRNWPDIEAQLERAGHKVRLSLELNAQSVAAAVDVFIQQKVDQLAQEKRYKAEVRHAVLQHLRSNADDTFLWVALVCQDLKTTPKWNVLKKLALFPPGLGSLYKRMMDQISESDGAEICLQVLASTAILYRPVAVPELVALVEQLEDLDDLESVREIIGFCGSFLTLREDTVYFVHQSAKDFLFAKAYGEAFPAGSEAVHRTIFSRSLAILSRTLHRDMYSLEAPGYPIENVKLPEVDPLAVSRYPCIYWIDHLCDSEPKSLASSVGSLQAADVINEFLRKKYLYWLEGLSLWKSVAKGVVSMEKLWLLVQEMCDQDRLTQLIQDARRFIMYHKGAIEGYPLQTYASALLFSPTGSLIRQLFQHEEPEAISIRPTLSDGWSACLQTLEGHSREVSSVTFSHDSTRLASASGDRTAKIWDASSGACVYTLKGHSSIVSSVAFSHDSTRLASASRDRTVKIWDANSGACLKTLEGHSDSVRYVAFSHDSTRLASASDDRTVKIWDANSGACLKTLKGHRRDVSSVAFSHDSTRLASASGDRTAKIWDASSGACLKTLKGHSRDVSSVAFSHDSTRLASASGDRTVKIWDASSGACLQTLKGHSDSVRYVAFSHDSTRLASASGDRTAKIWDASSGACLQTLKGHKTTVSSVAFSHDSTRLASASRDWTVKIWDANSGACLKTLEGHSDSVRYVAFSHDSTRLASASDDRTVNIWDANSGACLKTLKGHSDSVRYVAFSHDSTRLASASWDRTVKIWDASSGACLQTLKGHSREVSSVAFSHDSTRLASASDDRTVKIWDANSGACLQTLKGHSDSVRYVAFSHDSTRLASASGDRTAKIWDASSGACLQTLKGHKTTVSSVAFSHDSTRLASASRDWTVKIWDANSGACLKTLKGHSRDVSSVAFSHDSTRLASASGDRTVKIWDASSGACVHTLEGHSGTVTLVAFSHDSTRLASASGDRTVKIWDANSGACLKTLKGHSNAVISADLVSILALPYSDEIENIQTFEEELRSALLDAPTDSAAATSADALPPNDSDISSDDERYTDNYDGIQWEAIKQYIKPLRTQKRQPSWIYKYGYRVASLKNPKRTFFVCRHCHRKKSTHNHIFEVASSVSAAARHLGMNRPGHRLCKDGKVTVKMESGQQTLRGLIEGGFEVSQDIANEIGHFDVQSFRMKAVIWLLQNNHPLREFETSAFKEMIAAANPEAAAAIWKNHQSVTHFVMTHYDLLLSTVRRHLSSARSLIHFTFDGWTAKGGKKAFLGVHIHYLDDDGNKHEYPIALPQLAGTHTGERLGEVVNDVIRKFGIESSQVGYFVLDNIGSNNVAVDILAKHHYFNGTHRRLRCGPHTLNLIGQTVIFGIDRKALEADTGESAEEAKLEARYLQEWRKDGPLGMLRDVIAYISTPQQHDLLRDFQVKANEQLPDPKFRVKEIKKPGTTRWNSYHDAFERAVELQQPLDAYMQYHIGQYRREIAARLARNPNAALVDVPDWMRTEGLTAQDWQVIIDYIRILQPLKVASKRLEGRGKCGRFGALYEVIPTFEYLLRKYESQFDFLKDVDYNEADAPEDHELYNIRAAWKKLRKYYVKLDDSPAYYTATILHPQYKFYCDNSWMDTPHSLNYNNAQFQALWQSYKGESGNRSETPPRPKRVRYDAEIDDDIDQYTGPVKTPGDDEGDEFIRWKRVDNLPRDHPHAIDPIAYWLSLSTEYPNLSRMALDILSIPAASADCERLFSEVGDMLEPKRRKLSGQLTAALTCVRSWISKGFAANKNLNASSLSGDAVDKIYKLWEWPEEDE</sequence>
<dbReference type="InterPro" id="IPR012337">
    <property type="entry name" value="RNaseH-like_sf"/>
</dbReference>
<protein>
    <recommendedName>
        <fullName evidence="16">Vegetative incompatibility protein HET-E-1</fullName>
    </recommendedName>
</protein>
<evidence type="ECO:0000256" key="6">
    <source>
        <dbReference type="ARBA" id="ARBA00022833"/>
    </source>
</evidence>
<dbReference type="Pfam" id="PF25173">
    <property type="entry name" value="Beta-prop_WDR3_1st"/>
    <property type="match status" value="1"/>
</dbReference>
<evidence type="ECO:0000313" key="14">
    <source>
        <dbReference type="EMBL" id="KAG9185023.1"/>
    </source>
</evidence>
<feature type="domain" description="NACHT" evidence="13">
    <location>
        <begin position="477"/>
        <end position="698"/>
    </location>
</feature>
<dbReference type="EMBL" id="JAANER010000012">
    <property type="protein sequence ID" value="KAG9185023.1"/>
    <property type="molecule type" value="Genomic_DNA"/>
</dbReference>
<dbReference type="PROSITE" id="PS50837">
    <property type="entry name" value="NACHT"/>
    <property type="match status" value="1"/>
</dbReference>
<organism evidence="14 15">
    <name type="scientific">Alternaria panax</name>
    <dbReference type="NCBI Taxonomy" id="48097"/>
    <lineage>
        <taxon>Eukaryota</taxon>
        <taxon>Fungi</taxon>
        <taxon>Dikarya</taxon>
        <taxon>Ascomycota</taxon>
        <taxon>Pezizomycotina</taxon>
        <taxon>Dothideomycetes</taxon>
        <taxon>Pleosporomycetidae</taxon>
        <taxon>Pleosporales</taxon>
        <taxon>Pleosporineae</taxon>
        <taxon>Pleosporaceae</taxon>
        <taxon>Alternaria</taxon>
        <taxon>Alternaria sect. Panax</taxon>
    </lineage>
</organism>
<dbReference type="FunFam" id="3.40.50.300:FF:001638">
    <property type="entry name" value="NACHT and WD40 domain protein"/>
    <property type="match status" value="1"/>
</dbReference>
<dbReference type="InterPro" id="IPR027417">
    <property type="entry name" value="P-loop_NTPase"/>
</dbReference>
<feature type="repeat" description="WD" evidence="10">
    <location>
        <begin position="1469"/>
        <end position="1510"/>
    </location>
</feature>
<evidence type="ECO:0000259" key="12">
    <source>
        <dbReference type="PROSITE" id="PS50808"/>
    </source>
</evidence>
<dbReference type="InterPro" id="IPR011047">
    <property type="entry name" value="Quinoprotein_ADH-like_sf"/>
</dbReference>
<feature type="repeat" description="WD" evidence="10">
    <location>
        <begin position="1217"/>
        <end position="1258"/>
    </location>
</feature>
<keyword evidence="8" id="KW-0539">Nucleus</keyword>
<dbReference type="GO" id="GO:0005634">
    <property type="term" value="C:nucleus"/>
    <property type="evidence" value="ECO:0007669"/>
    <property type="project" value="UniProtKB-SubCell"/>
</dbReference>
<feature type="domain" description="BED-type" evidence="12">
    <location>
        <begin position="1685"/>
        <end position="1756"/>
    </location>
</feature>
<dbReference type="InterPro" id="IPR008906">
    <property type="entry name" value="HATC_C_dom"/>
</dbReference>
<dbReference type="GO" id="GO:0003677">
    <property type="term" value="F:DNA binding"/>
    <property type="evidence" value="ECO:0007669"/>
    <property type="project" value="UniProtKB-KW"/>
</dbReference>
<dbReference type="InterPro" id="IPR001680">
    <property type="entry name" value="WD40_rpt"/>
</dbReference>
<feature type="repeat" description="WD" evidence="10">
    <location>
        <begin position="1049"/>
        <end position="1090"/>
    </location>
</feature>
<dbReference type="InterPro" id="IPR036322">
    <property type="entry name" value="WD40_repeat_dom_sf"/>
</dbReference>
<dbReference type="Proteomes" id="UP001199106">
    <property type="component" value="Unassembled WGS sequence"/>
</dbReference>
<feature type="repeat" description="WD" evidence="10">
    <location>
        <begin position="1343"/>
        <end position="1384"/>
    </location>
</feature>
<feature type="repeat" description="WD" evidence="10">
    <location>
        <begin position="1427"/>
        <end position="1468"/>
    </location>
</feature>
<feature type="repeat" description="WD" evidence="10">
    <location>
        <begin position="1259"/>
        <end position="1300"/>
    </location>
</feature>
<feature type="region of interest" description="Disordered" evidence="11">
    <location>
        <begin position="1641"/>
        <end position="1661"/>
    </location>
</feature>
<feature type="repeat" description="WD" evidence="10">
    <location>
        <begin position="1553"/>
        <end position="1594"/>
    </location>
</feature>
<evidence type="ECO:0000256" key="5">
    <source>
        <dbReference type="ARBA" id="ARBA00022771"/>
    </source>
</evidence>
<dbReference type="PROSITE" id="PS50082">
    <property type="entry name" value="WD_REPEATS_2"/>
    <property type="match status" value="14"/>
</dbReference>
<feature type="repeat" description="WD" evidence="10">
    <location>
        <begin position="1175"/>
        <end position="1216"/>
    </location>
</feature>
<comment type="caution">
    <text evidence="14">The sequence shown here is derived from an EMBL/GenBank/DDBJ whole genome shotgun (WGS) entry which is preliminary data.</text>
</comment>
<dbReference type="Gene3D" id="3.40.50.300">
    <property type="entry name" value="P-loop containing nucleotide triphosphate hydrolases"/>
    <property type="match status" value="1"/>
</dbReference>
<dbReference type="InterPro" id="IPR010730">
    <property type="entry name" value="HET"/>
</dbReference>
<keyword evidence="6" id="KW-0862">Zinc</keyword>
<dbReference type="InterPro" id="IPR020472">
    <property type="entry name" value="WD40_PAC1"/>
</dbReference>
<dbReference type="Gene3D" id="2.130.10.10">
    <property type="entry name" value="YVTN repeat-like/Quinoprotein amine dehydrogenase"/>
    <property type="match status" value="7"/>
</dbReference>
<keyword evidence="4" id="KW-0677">Repeat</keyword>
<feature type="repeat" description="WD" evidence="10">
    <location>
        <begin position="1007"/>
        <end position="1048"/>
    </location>
</feature>
<dbReference type="SUPFAM" id="SSF50978">
    <property type="entry name" value="WD40 repeat-like"/>
    <property type="match status" value="2"/>
</dbReference>
<dbReference type="PROSITE" id="PS50294">
    <property type="entry name" value="WD_REPEATS_REGION"/>
    <property type="match status" value="14"/>
</dbReference>
<comment type="subcellular location">
    <subcellularLocation>
        <location evidence="1">Nucleus</location>
    </subcellularLocation>
</comment>
<reference evidence="14" key="1">
    <citation type="submission" date="2021-07" db="EMBL/GenBank/DDBJ databases">
        <title>Genome Resource of American Ginseng Black Spot Pathogen Alternaria panax.</title>
        <authorList>
            <person name="Qiu C."/>
            <person name="Wang W."/>
            <person name="Liu Z."/>
        </authorList>
    </citation>
    <scope>NUCLEOTIDE SEQUENCE</scope>
    <source>
        <strain evidence="14">BNCC115425</strain>
    </source>
</reference>
<dbReference type="PROSITE" id="PS00678">
    <property type="entry name" value="WD_REPEATS_1"/>
    <property type="match status" value="14"/>
</dbReference>
<dbReference type="GO" id="GO:0046983">
    <property type="term" value="F:protein dimerization activity"/>
    <property type="evidence" value="ECO:0007669"/>
    <property type="project" value="InterPro"/>
</dbReference>
<dbReference type="InterPro" id="IPR015943">
    <property type="entry name" value="WD40/YVTN_repeat-like_dom_sf"/>
</dbReference>
<evidence type="ECO:0000259" key="13">
    <source>
        <dbReference type="PROSITE" id="PS50837"/>
    </source>
</evidence>
<dbReference type="Pfam" id="PF00400">
    <property type="entry name" value="WD40"/>
    <property type="match status" value="9"/>
</dbReference>
<keyword evidence="15" id="KW-1185">Reference proteome</keyword>
<evidence type="ECO:0000256" key="10">
    <source>
        <dbReference type="PROSITE-ProRule" id="PRU00221"/>
    </source>
</evidence>
<proteinExistence type="predicted"/>
<evidence type="ECO:0008006" key="16">
    <source>
        <dbReference type="Google" id="ProtNLM"/>
    </source>
</evidence>
<evidence type="ECO:0000313" key="15">
    <source>
        <dbReference type="Proteomes" id="UP001199106"/>
    </source>
</evidence>